<name>A0ABU2S0I8_9ACTN</name>
<dbReference type="PANTHER" id="PTHR43798:SF31">
    <property type="entry name" value="AB HYDROLASE SUPERFAMILY PROTEIN YCLE"/>
    <property type="match status" value="1"/>
</dbReference>
<keyword evidence="4" id="KW-1185">Reference proteome</keyword>
<sequence>MTTYTSADIAYDRAGPRGEPPVVLLHAGVADRRMWEPLWPALTAERDVVRLDLRGFGASVTRPRGALSPADDVLDTLAELGIADCHLVGASFGAGVAVEAALAGPERVRSLLLAAPGGSLIPGVTPDLRAFIEAEDAALDRGDLDAAAEANVAWWAVGPHREADAVAPEVRDQVHRMQRRAFEVTADWDDVAEAEPEPPALDRLAEIRVPVLVLLGALDLLAIHDAARRVAADIPGARRVDWPDAAHLPSLEQPAEFLTLLRTWLAAEGA</sequence>
<dbReference type="EMBL" id="JAVREV010000003">
    <property type="protein sequence ID" value="MDT0442521.1"/>
    <property type="molecule type" value="Genomic_DNA"/>
</dbReference>
<reference evidence="4" key="1">
    <citation type="submission" date="2023-07" db="EMBL/GenBank/DDBJ databases">
        <title>30 novel species of actinomycetes from the DSMZ collection.</title>
        <authorList>
            <person name="Nouioui I."/>
        </authorList>
    </citation>
    <scope>NUCLEOTIDE SEQUENCE [LARGE SCALE GENOMIC DNA]</scope>
    <source>
        <strain evidence="4">DSM 41886</strain>
    </source>
</reference>
<proteinExistence type="predicted"/>
<evidence type="ECO:0000259" key="2">
    <source>
        <dbReference type="Pfam" id="PF00561"/>
    </source>
</evidence>
<dbReference type="Proteomes" id="UP001183615">
    <property type="component" value="Unassembled WGS sequence"/>
</dbReference>
<comment type="caution">
    <text evidence="3">The sequence shown here is derived from an EMBL/GenBank/DDBJ whole genome shotgun (WGS) entry which is preliminary data.</text>
</comment>
<accession>A0ABU2S0I8</accession>
<dbReference type="RefSeq" id="WP_311616945.1">
    <property type="nucleotide sequence ID" value="NZ_JAVREV010000003.1"/>
</dbReference>
<feature type="domain" description="AB hydrolase-1" evidence="2">
    <location>
        <begin position="20"/>
        <end position="253"/>
    </location>
</feature>
<dbReference type="Gene3D" id="3.40.50.1820">
    <property type="entry name" value="alpha/beta hydrolase"/>
    <property type="match status" value="1"/>
</dbReference>
<dbReference type="InterPro" id="IPR000073">
    <property type="entry name" value="AB_hydrolase_1"/>
</dbReference>
<organism evidence="3 4">
    <name type="scientific">Streptomyces johnsoniae</name>
    <dbReference type="NCBI Taxonomy" id="3075532"/>
    <lineage>
        <taxon>Bacteria</taxon>
        <taxon>Bacillati</taxon>
        <taxon>Actinomycetota</taxon>
        <taxon>Actinomycetes</taxon>
        <taxon>Kitasatosporales</taxon>
        <taxon>Streptomycetaceae</taxon>
        <taxon>Streptomyces</taxon>
    </lineage>
</organism>
<dbReference type="PRINTS" id="PR00111">
    <property type="entry name" value="ABHYDROLASE"/>
</dbReference>
<dbReference type="InterPro" id="IPR029058">
    <property type="entry name" value="AB_hydrolase_fold"/>
</dbReference>
<evidence type="ECO:0000313" key="3">
    <source>
        <dbReference type="EMBL" id="MDT0442521.1"/>
    </source>
</evidence>
<dbReference type="InterPro" id="IPR050266">
    <property type="entry name" value="AB_hydrolase_sf"/>
</dbReference>
<gene>
    <name evidence="3" type="ORF">RM779_07915</name>
</gene>
<keyword evidence="1 3" id="KW-0378">Hydrolase</keyword>
<dbReference type="Pfam" id="PF00561">
    <property type="entry name" value="Abhydrolase_1"/>
    <property type="match status" value="1"/>
</dbReference>
<dbReference type="GO" id="GO:0016787">
    <property type="term" value="F:hydrolase activity"/>
    <property type="evidence" value="ECO:0007669"/>
    <property type="project" value="UniProtKB-KW"/>
</dbReference>
<dbReference type="SUPFAM" id="SSF53474">
    <property type="entry name" value="alpha/beta-Hydrolases"/>
    <property type="match status" value="1"/>
</dbReference>
<evidence type="ECO:0000256" key="1">
    <source>
        <dbReference type="ARBA" id="ARBA00022801"/>
    </source>
</evidence>
<evidence type="ECO:0000313" key="4">
    <source>
        <dbReference type="Proteomes" id="UP001183615"/>
    </source>
</evidence>
<dbReference type="PANTHER" id="PTHR43798">
    <property type="entry name" value="MONOACYLGLYCEROL LIPASE"/>
    <property type="match status" value="1"/>
</dbReference>
<protein>
    <submittedName>
        <fullName evidence="3">Alpha/beta fold hydrolase</fullName>
    </submittedName>
</protein>